<dbReference type="GO" id="GO:0098632">
    <property type="term" value="F:cell-cell adhesion mediator activity"/>
    <property type="evidence" value="ECO:0007669"/>
    <property type="project" value="TreeGrafter"/>
</dbReference>
<reference evidence="4" key="2">
    <citation type="submission" date="2025-09" db="UniProtKB">
        <authorList>
            <consortium name="Ensembl"/>
        </authorList>
    </citation>
    <scope>IDENTIFICATION</scope>
</reference>
<protein>
    <submittedName>
        <fullName evidence="4">Matrix-remodeling-associated protein 5-like</fullName>
    </submittedName>
</protein>
<dbReference type="GO" id="GO:0007411">
    <property type="term" value="P:axon guidance"/>
    <property type="evidence" value="ECO:0007669"/>
    <property type="project" value="TreeGrafter"/>
</dbReference>
<keyword evidence="1" id="KW-1015">Disulfide bond</keyword>
<dbReference type="GO" id="GO:0030424">
    <property type="term" value="C:axon"/>
    <property type="evidence" value="ECO:0007669"/>
    <property type="project" value="TreeGrafter"/>
</dbReference>
<sequence length="280" mass="30134">MATLAKVSPFIPIFNTIHQGGELLLQCQADGVPAPLLSWVLPDRSALTSAAPSADRIFMDTNGTLHISVTLPSDRGMYRCVASNSAGAASASVRVHVSSLPPVIQQPREEHLLLSPGRPVYAHCSARGAPPPTLRWRIPDGTLVRPSQFLHGNLFVLPNGTLHIRRVGSKDSGSYECTASNAVGADKRTVRVEIEGGAGKEEGKALLVIEVLKTLLTHLWAELFFCRVPPKAPLSLVWPGFCPVTECCQLLTTAVDSLCTETAPWSCGVCERVTLGHWFV</sequence>
<reference evidence="4" key="1">
    <citation type="submission" date="2025-08" db="UniProtKB">
        <authorList>
            <consortium name="Ensembl"/>
        </authorList>
    </citation>
    <scope>IDENTIFICATION</scope>
</reference>
<evidence type="ECO:0000256" key="1">
    <source>
        <dbReference type="ARBA" id="ARBA00023157"/>
    </source>
</evidence>
<dbReference type="GO" id="GO:0005886">
    <property type="term" value="C:plasma membrane"/>
    <property type="evidence" value="ECO:0007669"/>
    <property type="project" value="TreeGrafter"/>
</dbReference>
<dbReference type="SMART" id="SM00408">
    <property type="entry name" value="IGc2"/>
    <property type="match status" value="2"/>
</dbReference>
<dbReference type="InterPro" id="IPR003598">
    <property type="entry name" value="Ig_sub2"/>
</dbReference>
<keyword evidence="5" id="KW-1185">Reference proteome</keyword>
<evidence type="ECO:0000256" key="2">
    <source>
        <dbReference type="ARBA" id="ARBA00023319"/>
    </source>
</evidence>
<accession>A0A3B4XDN8</accession>
<dbReference type="FunFam" id="2.60.40.10:FF:000032">
    <property type="entry name" value="palladin isoform X1"/>
    <property type="match status" value="1"/>
</dbReference>
<feature type="domain" description="Ig-like" evidence="3">
    <location>
        <begin position="101"/>
        <end position="193"/>
    </location>
</feature>
<dbReference type="GO" id="GO:0070593">
    <property type="term" value="P:dendrite self-avoidance"/>
    <property type="evidence" value="ECO:0007669"/>
    <property type="project" value="TreeGrafter"/>
</dbReference>
<dbReference type="InterPro" id="IPR007110">
    <property type="entry name" value="Ig-like_dom"/>
</dbReference>
<organism evidence="4 5">
    <name type="scientific">Seriola lalandi dorsalis</name>
    <dbReference type="NCBI Taxonomy" id="1841481"/>
    <lineage>
        <taxon>Eukaryota</taxon>
        <taxon>Metazoa</taxon>
        <taxon>Chordata</taxon>
        <taxon>Craniata</taxon>
        <taxon>Vertebrata</taxon>
        <taxon>Euteleostomi</taxon>
        <taxon>Actinopterygii</taxon>
        <taxon>Neopterygii</taxon>
        <taxon>Teleostei</taxon>
        <taxon>Neoteleostei</taxon>
        <taxon>Acanthomorphata</taxon>
        <taxon>Carangaria</taxon>
        <taxon>Carangiformes</taxon>
        <taxon>Carangidae</taxon>
        <taxon>Seriola</taxon>
    </lineage>
</organism>
<dbReference type="AlphaFoldDB" id="A0A3B4XDN8"/>
<dbReference type="InterPro" id="IPR003599">
    <property type="entry name" value="Ig_sub"/>
</dbReference>
<dbReference type="PANTHER" id="PTHR10075:SF103">
    <property type="entry name" value="ROUNDABOUT HOMOLOG 4"/>
    <property type="match status" value="1"/>
</dbReference>
<name>A0A3B4XDN8_SERLL</name>
<dbReference type="Pfam" id="PF13927">
    <property type="entry name" value="Ig_3"/>
    <property type="match status" value="1"/>
</dbReference>
<evidence type="ECO:0000259" key="3">
    <source>
        <dbReference type="PROSITE" id="PS50835"/>
    </source>
</evidence>
<evidence type="ECO:0000313" key="4">
    <source>
        <dbReference type="Ensembl" id="ENSSLDP00000010478.1"/>
    </source>
</evidence>
<proteinExistence type="predicted"/>
<dbReference type="InterPro" id="IPR013783">
    <property type="entry name" value="Ig-like_fold"/>
</dbReference>
<dbReference type="InterPro" id="IPR036179">
    <property type="entry name" value="Ig-like_dom_sf"/>
</dbReference>
<dbReference type="Gene3D" id="2.60.40.10">
    <property type="entry name" value="Immunoglobulins"/>
    <property type="match status" value="2"/>
</dbReference>
<dbReference type="Ensembl" id="ENSSLDT00000010861.1">
    <property type="protein sequence ID" value="ENSSLDP00000010478.1"/>
    <property type="gene ID" value="ENSSLDG00000008351.1"/>
</dbReference>
<dbReference type="Proteomes" id="UP000261360">
    <property type="component" value="Unplaced"/>
</dbReference>
<dbReference type="GeneTree" id="ENSGT00940000159942"/>
<keyword evidence="2" id="KW-0393">Immunoglobulin domain</keyword>
<dbReference type="SMART" id="SM00409">
    <property type="entry name" value="IG"/>
    <property type="match status" value="2"/>
</dbReference>
<dbReference type="SUPFAM" id="SSF48726">
    <property type="entry name" value="Immunoglobulin"/>
    <property type="match status" value="2"/>
</dbReference>
<feature type="domain" description="Ig-like" evidence="3">
    <location>
        <begin position="9"/>
        <end position="96"/>
    </location>
</feature>
<dbReference type="PROSITE" id="PS50835">
    <property type="entry name" value="IG_LIKE"/>
    <property type="match status" value="2"/>
</dbReference>
<evidence type="ECO:0000313" key="5">
    <source>
        <dbReference type="Proteomes" id="UP000261360"/>
    </source>
</evidence>
<dbReference type="PANTHER" id="PTHR10075">
    <property type="entry name" value="BASIGIN RELATED"/>
    <property type="match status" value="1"/>
</dbReference>
<dbReference type="GO" id="GO:0007156">
    <property type="term" value="P:homophilic cell adhesion via plasma membrane adhesion molecules"/>
    <property type="evidence" value="ECO:0007669"/>
    <property type="project" value="TreeGrafter"/>
</dbReference>
<dbReference type="InterPro" id="IPR013098">
    <property type="entry name" value="Ig_I-set"/>
</dbReference>
<dbReference type="Pfam" id="PF07679">
    <property type="entry name" value="I-set"/>
    <property type="match status" value="1"/>
</dbReference>